<sequence length="320" mass="33464">MAVTLAQAKLNTQDDIDLMVIDEFRKSSWLLDNLTFDDVVNPAGGGATLTYGYTRLITQPTAAFRAINSEYEKTEVTRQRYTTDLKVLGGAFQIDRVLANMGPAASGEVSLQMSQKIKAANATFSDAVINGDSAVDADSFDGLDKALAGSSTELNLGTATGYDWSAVNSQVTGIAALKHLRRLYAKLDGAPTALLMNADALAALETIGDFVSQLGTLDAFGRTITTWRGVPLVDLGAKAGSNDPVIPTDAEAGTTDIYAVRLGLDGFHGISTTGGALVRQWLPDFTSAGAVKTGEVEMGPVGVALKATKAAAVLRGVKVA</sequence>
<accession>A0A1J0MCK3</accession>
<dbReference type="NCBIfam" id="NF045672">
    <property type="entry name" value="MCP_gp7_epsi_15"/>
    <property type="match status" value="1"/>
</dbReference>
<dbReference type="Proteomes" id="UP000222578">
    <property type="component" value="Segment"/>
</dbReference>
<gene>
    <name evidence="1" type="ORF">SEA_RALEIGH_7</name>
</gene>
<evidence type="ECO:0000313" key="2">
    <source>
        <dbReference type="Proteomes" id="UP000222578"/>
    </source>
</evidence>
<name>A0A1J0MCK3_9CAUD</name>
<dbReference type="InterPro" id="IPR048813">
    <property type="entry name" value="GP7-like"/>
</dbReference>
<proteinExistence type="predicted"/>
<reference evidence="1 2" key="1">
    <citation type="submission" date="2016-11" db="EMBL/GenBank/DDBJ databases">
        <authorList>
            <person name="Donegan-Quick R."/>
            <person name="Bryant T.D."/>
            <person name="Hughes K.A."/>
            <person name="Quiroz D.E."/>
            <person name="Nayek S."/>
            <person name="Syed N."/>
            <person name="Wagner P.E."/>
            <person name="Kim T."/>
            <person name="Visi D.K."/>
            <person name="Allen M.S."/>
            <person name="Hughes L.E."/>
            <person name="Garlena R.A."/>
            <person name="Russell D.A."/>
            <person name="Pope W.H."/>
            <person name="Jacobs-Sera D."/>
            <person name="Hendrix R.W."/>
            <person name="Hatfull G.F."/>
        </authorList>
    </citation>
    <scope>NUCLEOTIDE SEQUENCE [LARGE SCALE GENOMIC DNA]</scope>
</reference>
<dbReference type="EMBL" id="KY092484">
    <property type="protein sequence ID" value="APD18759.1"/>
    <property type="molecule type" value="Genomic_DNA"/>
</dbReference>
<organism evidence="1 2">
    <name type="scientific">Streptomyces phage Raleigh</name>
    <dbReference type="NCBI Taxonomy" id="1920312"/>
    <lineage>
        <taxon>Viruses</taxon>
        <taxon>Duplodnaviria</taxon>
        <taxon>Heunggongvirae</taxon>
        <taxon>Uroviricota</taxon>
        <taxon>Caudoviricetes</taxon>
        <taxon>Raleighvirus</taxon>
        <taxon>Raleighvirus raleigh</taxon>
    </lineage>
</organism>
<keyword evidence="2" id="KW-1185">Reference proteome</keyword>
<dbReference type="SUPFAM" id="SSF56563">
    <property type="entry name" value="Major capsid protein gp5"/>
    <property type="match status" value="1"/>
</dbReference>
<evidence type="ECO:0000313" key="1">
    <source>
        <dbReference type="EMBL" id="APD18759.1"/>
    </source>
</evidence>
<protein>
    <submittedName>
        <fullName evidence="1">Major capsid protein</fullName>
    </submittedName>
</protein>